<keyword evidence="2 8" id="KW-0813">Transport</keyword>
<dbReference type="PROSITE" id="PS50928">
    <property type="entry name" value="ABC_TM1"/>
    <property type="match status" value="1"/>
</dbReference>
<organism evidence="10 11">
    <name type="scientific">Arthrobacter ginkgonis</name>
    <dbReference type="NCBI Taxonomy" id="1630594"/>
    <lineage>
        <taxon>Bacteria</taxon>
        <taxon>Bacillati</taxon>
        <taxon>Actinomycetota</taxon>
        <taxon>Actinomycetes</taxon>
        <taxon>Micrococcales</taxon>
        <taxon>Micrococcaceae</taxon>
        <taxon>Arthrobacter</taxon>
    </lineage>
</organism>
<dbReference type="PANTHER" id="PTHR30614:SF0">
    <property type="entry name" value="L-CYSTINE TRANSPORT SYSTEM PERMEASE PROTEIN TCYL"/>
    <property type="match status" value="1"/>
</dbReference>
<dbReference type="CDD" id="cd06261">
    <property type="entry name" value="TM_PBP2"/>
    <property type="match status" value="1"/>
</dbReference>
<keyword evidence="5" id="KW-0029">Amino-acid transport</keyword>
<evidence type="ECO:0000259" key="9">
    <source>
        <dbReference type="PROSITE" id="PS50928"/>
    </source>
</evidence>
<evidence type="ECO:0000256" key="5">
    <source>
        <dbReference type="ARBA" id="ARBA00022970"/>
    </source>
</evidence>
<dbReference type="EMBL" id="BAABEO010000020">
    <property type="protein sequence ID" value="GAA3692418.1"/>
    <property type="molecule type" value="Genomic_DNA"/>
</dbReference>
<evidence type="ECO:0000256" key="4">
    <source>
        <dbReference type="ARBA" id="ARBA00022692"/>
    </source>
</evidence>
<evidence type="ECO:0000256" key="7">
    <source>
        <dbReference type="ARBA" id="ARBA00023136"/>
    </source>
</evidence>
<feature type="transmembrane region" description="Helical" evidence="8">
    <location>
        <begin position="147"/>
        <end position="169"/>
    </location>
</feature>
<dbReference type="InterPro" id="IPR000515">
    <property type="entry name" value="MetI-like"/>
</dbReference>
<dbReference type="SUPFAM" id="SSF161098">
    <property type="entry name" value="MetI-like"/>
    <property type="match status" value="1"/>
</dbReference>
<comment type="similarity">
    <text evidence="8">Belongs to the binding-protein-dependent transport system permease family.</text>
</comment>
<feature type="transmembrane region" description="Helical" evidence="8">
    <location>
        <begin position="102"/>
        <end position="127"/>
    </location>
</feature>
<keyword evidence="3" id="KW-1003">Cell membrane</keyword>
<dbReference type="InterPro" id="IPR010065">
    <property type="entry name" value="AA_ABC_transptr_permease_3TM"/>
</dbReference>
<comment type="subcellular location">
    <subcellularLocation>
        <location evidence="1 8">Cell membrane</location>
        <topology evidence="1 8">Multi-pass membrane protein</topology>
    </subcellularLocation>
</comment>
<dbReference type="RefSeq" id="WP_345152366.1">
    <property type="nucleotide sequence ID" value="NZ_BAABEO010000020.1"/>
</dbReference>
<dbReference type="PANTHER" id="PTHR30614">
    <property type="entry name" value="MEMBRANE COMPONENT OF AMINO ACID ABC TRANSPORTER"/>
    <property type="match status" value="1"/>
</dbReference>
<proteinExistence type="inferred from homology"/>
<feature type="transmembrane region" description="Helical" evidence="8">
    <location>
        <begin position="70"/>
        <end position="95"/>
    </location>
</feature>
<evidence type="ECO:0000256" key="2">
    <source>
        <dbReference type="ARBA" id="ARBA00022448"/>
    </source>
</evidence>
<feature type="domain" description="ABC transmembrane type-1" evidence="9">
    <location>
        <begin position="71"/>
        <end position="278"/>
    </location>
</feature>
<evidence type="ECO:0000256" key="1">
    <source>
        <dbReference type="ARBA" id="ARBA00004651"/>
    </source>
</evidence>
<keyword evidence="7 8" id="KW-0472">Membrane</keyword>
<evidence type="ECO:0000256" key="3">
    <source>
        <dbReference type="ARBA" id="ARBA00022475"/>
    </source>
</evidence>
<protein>
    <submittedName>
        <fullName evidence="10">Amino acid ABC transporter permease</fullName>
    </submittedName>
</protein>
<dbReference type="Gene3D" id="1.10.3720.10">
    <property type="entry name" value="MetI-like"/>
    <property type="match status" value="1"/>
</dbReference>
<gene>
    <name evidence="10" type="ORF">GCM10023081_32390</name>
</gene>
<dbReference type="Pfam" id="PF00528">
    <property type="entry name" value="BPD_transp_1"/>
    <property type="match status" value="1"/>
</dbReference>
<evidence type="ECO:0000256" key="8">
    <source>
        <dbReference type="RuleBase" id="RU363032"/>
    </source>
</evidence>
<sequence length="312" mass="33416">MNTISRVASPEAAPAAPVDKIIPLRRPGRWIFAAILAVAVAQGIVVLVTNPNFEWGVVGSYLFAKPILQGLWLTLWLTVVSMAAGILLGVLLAVMRLSSNPLAAWLSWAFVWFFRGTPLLVQLVFWYNLAVLFPQIKIGLPFGGPTFASLDANAVITPIAASLLGLILNEAAYMAEIVRSGIASVDKGQLEAASALGMSRGKALRRVVLPQAYRVMIPPTGNETITLLKSTSLVSVVAVADLMYQVNLISAQTFQTIPLLIAAALWYLLITSLMSMGQAQLEKRFAKSDLSSAAGPRRTLLSRSTTGKTGGK</sequence>
<dbReference type="Proteomes" id="UP001500752">
    <property type="component" value="Unassembled WGS sequence"/>
</dbReference>
<dbReference type="InterPro" id="IPR043429">
    <property type="entry name" value="ArtM/GltK/GlnP/TcyL/YhdX-like"/>
</dbReference>
<feature type="transmembrane region" description="Helical" evidence="8">
    <location>
        <begin position="256"/>
        <end position="277"/>
    </location>
</feature>
<keyword evidence="4 8" id="KW-0812">Transmembrane</keyword>
<evidence type="ECO:0000313" key="10">
    <source>
        <dbReference type="EMBL" id="GAA3692418.1"/>
    </source>
</evidence>
<accession>A0ABP7CKP3</accession>
<comment type="caution">
    <text evidence="10">The sequence shown here is derived from an EMBL/GenBank/DDBJ whole genome shotgun (WGS) entry which is preliminary data.</text>
</comment>
<reference evidence="11" key="1">
    <citation type="journal article" date="2019" name="Int. J. Syst. Evol. Microbiol.">
        <title>The Global Catalogue of Microorganisms (GCM) 10K type strain sequencing project: providing services to taxonomists for standard genome sequencing and annotation.</title>
        <authorList>
            <consortium name="The Broad Institute Genomics Platform"/>
            <consortium name="The Broad Institute Genome Sequencing Center for Infectious Disease"/>
            <person name="Wu L."/>
            <person name="Ma J."/>
        </authorList>
    </citation>
    <scope>NUCLEOTIDE SEQUENCE [LARGE SCALE GENOMIC DNA]</scope>
    <source>
        <strain evidence="11">JCM 30742</strain>
    </source>
</reference>
<evidence type="ECO:0000313" key="11">
    <source>
        <dbReference type="Proteomes" id="UP001500752"/>
    </source>
</evidence>
<dbReference type="NCBIfam" id="TIGR01726">
    <property type="entry name" value="HEQRo_perm_3TM"/>
    <property type="match status" value="1"/>
</dbReference>
<keyword evidence="6 8" id="KW-1133">Transmembrane helix</keyword>
<feature type="transmembrane region" description="Helical" evidence="8">
    <location>
        <begin position="30"/>
        <end position="50"/>
    </location>
</feature>
<evidence type="ECO:0000256" key="6">
    <source>
        <dbReference type="ARBA" id="ARBA00022989"/>
    </source>
</evidence>
<keyword evidence="11" id="KW-1185">Reference proteome</keyword>
<name>A0ABP7CKP3_9MICC</name>
<dbReference type="InterPro" id="IPR035906">
    <property type="entry name" value="MetI-like_sf"/>
</dbReference>